<gene>
    <name evidence="9" type="ORF">G4B88_025890</name>
</gene>
<keyword evidence="10" id="KW-1185">Reference proteome</keyword>
<dbReference type="PROSITE" id="PS50909">
    <property type="entry name" value="GAT"/>
    <property type="match status" value="1"/>
</dbReference>
<dbReference type="OMA" id="CDKVTTN"/>
<protein>
    <submittedName>
        <fullName evidence="9">Uncharacterized protein</fullName>
    </submittedName>
</protein>
<evidence type="ECO:0000256" key="6">
    <source>
        <dbReference type="SAM" id="MobiDB-lite"/>
    </source>
</evidence>
<reference evidence="9 10" key="1">
    <citation type="journal article" date="2020" name="bioRxiv">
        <title>Sequence and annotation of 42 cannabis genomes reveals extensive copy number variation in cannabinoid synthesis and pathogen resistance genes.</title>
        <authorList>
            <person name="Mckernan K.J."/>
            <person name="Helbert Y."/>
            <person name="Kane L.T."/>
            <person name="Ebling H."/>
            <person name="Zhang L."/>
            <person name="Liu B."/>
            <person name="Eaton Z."/>
            <person name="Mclaughlin S."/>
            <person name="Kingan S."/>
            <person name="Baybayan P."/>
            <person name="Concepcion G."/>
            <person name="Jordan M."/>
            <person name="Riva A."/>
            <person name="Barbazuk W."/>
            <person name="Harkins T."/>
        </authorList>
    </citation>
    <scope>NUCLEOTIDE SEQUENCE [LARGE SCALE GENOMIC DNA]</scope>
    <source>
        <strain evidence="10">cv. Jamaican Lion 4</strain>
        <tissue evidence="9">Leaf</tissue>
    </source>
</reference>
<feature type="domain" description="VHS" evidence="7">
    <location>
        <begin position="23"/>
        <end position="152"/>
    </location>
</feature>
<dbReference type="PANTHER" id="PTHR45898:SF2">
    <property type="entry name" value="TOM1-LIKE PROTEIN 6"/>
    <property type="match status" value="1"/>
</dbReference>
<organism evidence="9 10">
    <name type="scientific">Cannabis sativa</name>
    <name type="common">Hemp</name>
    <name type="synonym">Marijuana</name>
    <dbReference type="NCBI Taxonomy" id="3483"/>
    <lineage>
        <taxon>Eukaryota</taxon>
        <taxon>Viridiplantae</taxon>
        <taxon>Streptophyta</taxon>
        <taxon>Embryophyta</taxon>
        <taxon>Tracheophyta</taxon>
        <taxon>Spermatophyta</taxon>
        <taxon>Magnoliopsida</taxon>
        <taxon>eudicotyledons</taxon>
        <taxon>Gunneridae</taxon>
        <taxon>Pentapetalae</taxon>
        <taxon>rosids</taxon>
        <taxon>fabids</taxon>
        <taxon>Rosales</taxon>
        <taxon>Cannabaceae</taxon>
        <taxon>Cannabis</taxon>
    </lineage>
</organism>
<dbReference type="AlphaFoldDB" id="A0A7J6HG95"/>
<dbReference type="InterPro" id="IPR044836">
    <property type="entry name" value="TOL_plant"/>
</dbReference>
<feature type="region of interest" description="Disordered" evidence="6">
    <location>
        <begin position="679"/>
        <end position="707"/>
    </location>
</feature>
<evidence type="ECO:0000256" key="4">
    <source>
        <dbReference type="ARBA" id="ARBA00022927"/>
    </source>
</evidence>
<dbReference type="OrthoDB" id="2018246at2759"/>
<evidence type="ECO:0000256" key="3">
    <source>
        <dbReference type="ARBA" id="ARBA00022448"/>
    </source>
</evidence>
<comment type="caution">
    <text evidence="9">The sequence shown here is derived from an EMBL/GenBank/DDBJ whole genome shotgun (WGS) entry which is preliminary data.</text>
</comment>
<dbReference type="SMART" id="SM00288">
    <property type="entry name" value="VHS"/>
    <property type="match status" value="1"/>
</dbReference>
<dbReference type="CDD" id="cd14231">
    <property type="entry name" value="GAT_GGA-like_plant"/>
    <property type="match status" value="1"/>
</dbReference>
<dbReference type="GO" id="GO:0043328">
    <property type="term" value="P:protein transport to vacuole involved in ubiquitin-dependent protein catabolic process via the multivesicular body sorting pathway"/>
    <property type="evidence" value="ECO:0007669"/>
    <property type="project" value="InterPro"/>
</dbReference>
<proteinExistence type="inferred from homology"/>
<feature type="region of interest" description="Disordered" evidence="6">
    <location>
        <begin position="286"/>
        <end position="372"/>
    </location>
</feature>
<dbReference type="SUPFAM" id="SSF89009">
    <property type="entry name" value="GAT-like domain"/>
    <property type="match status" value="1"/>
</dbReference>
<dbReference type="Proteomes" id="UP000583929">
    <property type="component" value="Unassembled WGS sequence"/>
</dbReference>
<dbReference type="Pfam" id="PF00790">
    <property type="entry name" value="VHS"/>
    <property type="match status" value="1"/>
</dbReference>
<comment type="subcellular location">
    <subcellularLocation>
        <location evidence="1">Membrane</location>
        <topology evidence="1">Peripheral membrane protein</topology>
    </subcellularLocation>
</comment>
<feature type="compositionally biased region" description="Low complexity" evidence="6">
    <location>
        <begin position="521"/>
        <end position="567"/>
    </location>
</feature>
<evidence type="ECO:0000256" key="2">
    <source>
        <dbReference type="ARBA" id="ARBA00007708"/>
    </source>
</evidence>
<feature type="domain" description="GAT" evidence="8">
    <location>
        <begin position="195"/>
        <end position="283"/>
    </location>
</feature>
<evidence type="ECO:0000259" key="7">
    <source>
        <dbReference type="PROSITE" id="PS50179"/>
    </source>
</evidence>
<feature type="compositionally biased region" description="Polar residues" evidence="6">
    <location>
        <begin position="290"/>
        <end position="308"/>
    </location>
</feature>
<feature type="compositionally biased region" description="Polar residues" evidence="6">
    <location>
        <begin position="360"/>
        <end position="372"/>
    </location>
</feature>
<sequence>MLPMASSSSSSSSSSATVAVEKATSDLLISPDWTMNIDICDSVNSHHWQAKDVVKALKRRLQHKNSKVQLLSLTLLETMVKNCGDYVHFQIAERNILGEMIKIVKKKTDMQVREKILVLLDSWQEAFGGPGGKHSQYYWAYDELRRSGVEFPKRSSDAVPIFTPPVSHQTVGRPQPGYGMPSNASRRLDETMATEIESLSLSSMDAMQNVLELLSDMLQAVNPGDSAAVKDEVIVELVNRCRTNQKKLMQMLTSTGDEELLARGLELNDSLQSLLAKHDAIATGSPIPAQLTNFSPQRTETSASSVRQSEVRDFSPRDVSPRPNVNSSSPVPATMTKGHAYEEEEEEDEFAQLARRHSKAPSTVSQSTSNDTAEGLAIVSISSSTAPSQEASTSATCTALALPDPPAPVKTKEQDIIDLLSITLSTTETSPSYNPQPYTPPSNQNMHQVPVSAGVHAGYPHASQPFPTQSQTPYNSYVVPWAQNHQQTQAAAQPQRFQTYQQTQAAAQQQTFQTQQQTQAAAQQPTFQTHQQTQAAAQQQTFQTHQQTQAAAQPQPLQPAQTHQHVQPQPPTYSSGYIPPPWAATPGYYTNNNAYATRTNTTSYAPVQAQTSASYTPVQSARPLQQYNSFSARENGSVNVGESSAITAARNPAPSATGQKPFIPSYRLFEDLNVFGGADGRHNKMPSSGTSSSLAGTSSQGMVGGRK</sequence>
<dbReference type="InterPro" id="IPR002014">
    <property type="entry name" value="VHS_dom"/>
</dbReference>
<keyword evidence="5" id="KW-0472">Membrane</keyword>
<dbReference type="Pfam" id="PF03127">
    <property type="entry name" value="GAT"/>
    <property type="match status" value="1"/>
</dbReference>
<keyword evidence="3" id="KW-0813">Transport</keyword>
<evidence type="ECO:0000259" key="8">
    <source>
        <dbReference type="PROSITE" id="PS50909"/>
    </source>
</evidence>
<dbReference type="InterPro" id="IPR038425">
    <property type="entry name" value="GAT_sf"/>
</dbReference>
<evidence type="ECO:0000256" key="1">
    <source>
        <dbReference type="ARBA" id="ARBA00004170"/>
    </source>
</evidence>
<feature type="region of interest" description="Disordered" evidence="6">
    <location>
        <begin position="521"/>
        <end position="578"/>
    </location>
</feature>
<feature type="compositionally biased region" description="Basic and acidic residues" evidence="6">
    <location>
        <begin position="309"/>
        <end position="320"/>
    </location>
</feature>
<dbReference type="Gene3D" id="1.25.40.90">
    <property type="match status" value="1"/>
</dbReference>
<dbReference type="CDD" id="cd03561">
    <property type="entry name" value="VHS"/>
    <property type="match status" value="1"/>
</dbReference>
<name>A0A7J6HG95_CANSA</name>
<accession>A0A7J6HG95</accession>
<accession>A0A803QFA6</accession>
<feature type="compositionally biased region" description="Low complexity" evidence="6">
    <location>
        <begin position="687"/>
        <end position="699"/>
    </location>
</feature>
<dbReference type="GO" id="GO:0035091">
    <property type="term" value="F:phosphatidylinositol binding"/>
    <property type="evidence" value="ECO:0007669"/>
    <property type="project" value="InterPro"/>
</dbReference>
<dbReference type="PROSITE" id="PS50179">
    <property type="entry name" value="VHS"/>
    <property type="match status" value="1"/>
</dbReference>
<feature type="compositionally biased region" description="Low complexity" evidence="6">
    <location>
        <begin position="321"/>
        <end position="332"/>
    </location>
</feature>
<evidence type="ECO:0000313" key="10">
    <source>
        <dbReference type="Proteomes" id="UP000583929"/>
    </source>
</evidence>
<dbReference type="Gene3D" id="1.20.58.160">
    <property type="match status" value="1"/>
</dbReference>
<dbReference type="GO" id="GO:0043130">
    <property type="term" value="F:ubiquitin binding"/>
    <property type="evidence" value="ECO:0007669"/>
    <property type="project" value="InterPro"/>
</dbReference>
<comment type="similarity">
    <text evidence="2">Belongs to the TOM1 family.</text>
</comment>
<dbReference type="InterPro" id="IPR008942">
    <property type="entry name" value="ENTH_VHS"/>
</dbReference>
<dbReference type="GO" id="GO:0005737">
    <property type="term" value="C:cytoplasm"/>
    <property type="evidence" value="ECO:0007669"/>
    <property type="project" value="UniProtKB-ARBA"/>
</dbReference>
<keyword evidence="4" id="KW-0653">Protein transport</keyword>
<dbReference type="SUPFAM" id="SSF48464">
    <property type="entry name" value="ENTH/VHS domain"/>
    <property type="match status" value="1"/>
</dbReference>
<dbReference type="PANTHER" id="PTHR45898">
    <property type="entry name" value="TOM1-LIKE PROTEIN"/>
    <property type="match status" value="1"/>
</dbReference>
<evidence type="ECO:0000256" key="5">
    <source>
        <dbReference type="ARBA" id="ARBA00023136"/>
    </source>
</evidence>
<dbReference type="FunFam" id="1.25.40.90:FF:000028">
    <property type="entry name" value="TOM1-like protein 2"/>
    <property type="match status" value="1"/>
</dbReference>
<dbReference type="InterPro" id="IPR004152">
    <property type="entry name" value="GAT_dom"/>
</dbReference>
<dbReference type="EMBL" id="JAATIQ010000047">
    <property type="protein sequence ID" value="KAF4393921.1"/>
    <property type="molecule type" value="Genomic_DNA"/>
</dbReference>
<dbReference type="GO" id="GO:0016020">
    <property type="term" value="C:membrane"/>
    <property type="evidence" value="ECO:0007669"/>
    <property type="project" value="UniProtKB-SubCell"/>
</dbReference>
<evidence type="ECO:0000313" key="9">
    <source>
        <dbReference type="EMBL" id="KAF4393921.1"/>
    </source>
</evidence>